<protein>
    <recommendedName>
        <fullName evidence="4">Death-associated protein 1</fullName>
    </recommendedName>
</protein>
<dbReference type="Pfam" id="PF15228">
    <property type="entry name" value="DAP"/>
    <property type="match status" value="1"/>
</dbReference>
<name>A0AAW1CGT7_9HEMI</name>
<evidence type="ECO:0000313" key="2">
    <source>
        <dbReference type="EMBL" id="KAK9497621.1"/>
    </source>
</evidence>
<dbReference type="GO" id="GO:0070513">
    <property type="term" value="F:death domain binding"/>
    <property type="evidence" value="ECO:0007669"/>
    <property type="project" value="TreeGrafter"/>
</dbReference>
<dbReference type="EMBL" id="JAPXFL010000014">
    <property type="protein sequence ID" value="KAK9497621.1"/>
    <property type="molecule type" value="Genomic_DNA"/>
</dbReference>
<dbReference type="PANTHER" id="PTHR13177">
    <property type="entry name" value="DEATH-ASSOCIATED PROTEIN 1"/>
    <property type="match status" value="1"/>
</dbReference>
<feature type="compositionally biased region" description="Basic and acidic residues" evidence="1">
    <location>
        <begin position="1"/>
        <end position="10"/>
    </location>
</feature>
<gene>
    <name evidence="2" type="ORF">O3M35_004313</name>
</gene>
<sequence>MSGVEQELKGGHPPAVKVGGMRITQHKNPKSGSNDSKLPEESELNSALTVPNSVDKTITISGAPVRGNQDFPAEAVQSFHSKPVPSRELPHHDQRQNIIQQPRKQ</sequence>
<dbReference type="AlphaFoldDB" id="A0AAW1CGT7"/>
<evidence type="ECO:0000313" key="3">
    <source>
        <dbReference type="Proteomes" id="UP001461498"/>
    </source>
</evidence>
<comment type="caution">
    <text evidence="2">The sequence shown here is derived from an EMBL/GenBank/DDBJ whole genome shotgun (WGS) entry which is preliminary data.</text>
</comment>
<dbReference type="GO" id="GO:0097190">
    <property type="term" value="P:apoptotic signaling pathway"/>
    <property type="evidence" value="ECO:0007669"/>
    <property type="project" value="TreeGrafter"/>
</dbReference>
<feature type="region of interest" description="Disordered" evidence="1">
    <location>
        <begin position="63"/>
        <end position="105"/>
    </location>
</feature>
<reference evidence="2 3" key="1">
    <citation type="submission" date="2022-12" db="EMBL/GenBank/DDBJ databases">
        <title>Chromosome-level genome assembly of true bugs.</title>
        <authorList>
            <person name="Ma L."/>
            <person name="Li H."/>
        </authorList>
    </citation>
    <scope>NUCLEOTIDE SEQUENCE [LARGE SCALE GENOMIC DNA]</scope>
    <source>
        <strain evidence="2">Lab_2022b</strain>
    </source>
</reference>
<feature type="region of interest" description="Disordered" evidence="1">
    <location>
        <begin position="1"/>
        <end position="50"/>
    </location>
</feature>
<accession>A0AAW1CGT7</accession>
<proteinExistence type="predicted"/>
<dbReference type="Proteomes" id="UP001461498">
    <property type="component" value="Unassembled WGS sequence"/>
</dbReference>
<evidence type="ECO:0000256" key="1">
    <source>
        <dbReference type="SAM" id="MobiDB-lite"/>
    </source>
</evidence>
<dbReference type="GO" id="GO:0010507">
    <property type="term" value="P:negative regulation of autophagy"/>
    <property type="evidence" value="ECO:0007669"/>
    <property type="project" value="TreeGrafter"/>
</dbReference>
<keyword evidence="3" id="KW-1185">Reference proteome</keyword>
<dbReference type="GO" id="GO:0034198">
    <property type="term" value="P:cellular response to amino acid starvation"/>
    <property type="evidence" value="ECO:0007669"/>
    <property type="project" value="TreeGrafter"/>
</dbReference>
<dbReference type="PANTHER" id="PTHR13177:SF4">
    <property type="entry name" value="GEO09647P1"/>
    <property type="match status" value="1"/>
</dbReference>
<feature type="compositionally biased region" description="Polar residues" evidence="1">
    <location>
        <begin position="96"/>
        <end position="105"/>
    </location>
</feature>
<organism evidence="2 3">
    <name type="scientific">Rhynocoris fuscipes</name>
    <dbReference type="NCBI Taxonomy" id="488301"/>
    <lineage>
        <taxon>Eukaryota</taxon>
        <taxon>Metazoa</taxon>
        <taxon>Ecdysozoa</taxon>
        <taxon>Arthropoda</taxon>
        <taxon>Hexapoda</taxon>
        <taxon>Insecta</taxon>
        <taxon>Pterygota</taxon>
        <taxon>Neoptera</taxon>
        <taxon>Paraneoptera</taxon>
        <taxon>Hemiptera</taxon>
        <taxon>Heteroptera</taxon>
        <taxon>Panheteroptera</taxon>
        <taxon>Cimicomorpha</taxon>
        <taxon>Reduviidae</taxon>
        <taxon>Harpactorinae</taxon>
        <taxon>Harpactorini</taxon>
        <taxon>Rhynocoris</taxon>
    </lineage>
</organism>
<evidence type="ECO:0008006" key="4">
    <source>
        <dbReference type="Google" id="ProtNLM"/>
    </source>
</evidence>
<dbReference type="InterPro" id="IPR024130">
    <property type="entry name" value="DAP1/DAPL1"/>
</dbReference>